<gene>
    <name evidence="4" type="ORF">FHK81_13940</name>
</gene>
<evidence type="ECO:0000259" key="2">
    <source>
        <dbReference type="Pfam" id="PF09699"/>
    </source>
</evidence>
<feature type="domain" description="Cytochrome c-552/4" evidence="3">
    <location>
        <begin position="82"/>
        <end position="107"/>
    </location>
</feature>
<dbReference type="Proteomes" id="UP000319142">
    <property type="component" value="Unassembled WGS sequence"/>
</dbReference>
<dbReference type="InterPro" id="IPR011990">
    <property type="entry name" value="TPR-like_helical_dom_sf"/>
</dbReference>
<dbReference type="Pfam" id="PF14559">
    <property type="entry name" value="TPR_19"/>
    <property type="match status" value="1"/>
</dbReference>
<dbReference type="InterPro" id="IPR023155">
    <property type="entry name" value="Cyt_c-552/4"/>
</dbReference>
<dbReference type="InterPro" id="IPR036280">
    <property type="entry name" value="Multihaem_cyt_sf"/>
</dbReference>
<proteinExistence type="predicted"/>
<dbReference type="SUPFAM" id="SSF48452">
    <property type="entry name" value="TPR-like"/>
    <property type="match status" value="1"/>
</dbReference>
<evidence type="ECO:0000256" key="1">
    <source>
        <dbReference type="ARBA" id="ARBA00022729"/>
    </source>
</evidence>
<dbReference type="PANTHER" id="PTHR35038">
    <property type="entry name" value="DISSIMILATORY SULFITE REDUCTASE SIRA"/>
    <property type="match status" value="1"/>
</dbReference>
<dbReference type="EMBL" id="VMRX01000038">
    <property type="protein sequence ID" value="TVT31713.1"/>
    <property type="molecule type" value="Genomic_DNA"/>
</dbReference>
<dbReference type="GO" id="GO:0016491">
    <property type="term" value="F:oxidoreductase activity"/>
    <property type="evidence" value="ECO:0007669"/>
    <property type="project" value="TreeGrafter"/>
</dbReference>
<accession>A0A558B5F8</accession>
<dbReference type="PANTHER" id="PTHR35038:SF8">
    <property type="entry name" value="C-TYPE POLYHEME CYTOCHROME OMCC"/>
    <property type="match status" value="1"/>
</dbReference>
<dbReference type="Pfam" id="PF09699">
    <property type="entry name" value="Paired_CXXCH_1"/>
    <property type="match status" value="1"/>
</dbReference>
<evidence type="ECO:0000313" key="4">
    <source>
        <dbReference type="EMBL" id="TVT31713.1"/>
    </source>
</evidence>
<name>A0A558B5F8_9GAMM</name>
<protein>
    <submittedName>
        <fullName evidence="4">Tetratricopeptide repeat protein</fullName>
    </submittedName>
</protein>
<reference evidence="4 5" key="1">
    <citation type="submission" date="2019-07" db="EMBL/GenBank/DDBJ databases">
        <title>The pathways for chlorine oxyanion respiration interact through the shared metabolite chlorate.</title>
        <authorList>
            <person name="Barnum T.P."/>
            <person name="Cheng Y."/>
            <person name="Hill K.A."/>
            <person name="Lucas L.N."/>
            <person name="Carlson H.K."/>
            <person name="Coates J.D."/>
        </authorList>
    </citation>
    <scope>NUCLEOTIDE SEQUENCE [LARGE SCALE GENOMIC DNA]</scope>
    <source>
        <strain evidence="4">UCB</strain>
    </source>
</reference>
<dbReference type="AlphaFoldDB" id="A0A558B5F8"/>
<dbReference type="Gene3D" id="1.10.1130.10">
    <property type="entry name" value="Flavocytochrome C3, Chain A"/>
    <property type="match status" value="2"/>
</dbReference>
<feature type="domain" description="Doubled CXXCH motif" evidence="2">
    <location>
        <begin position="364"/>
        <end position="389"/>
    </location>
</feature>
<dbReference type="InterPro" id="IPR051829">
    <property type="entry name" value="Multiheme_Cytochr_ET"/>
</dbReference>
<dbReference type="Gene3D" id="1.25.40.10">
    <property type="entry name" value="Tetratricopeptide repeat domain"/>
    <property type="match status" value="1"/>
</dbReference>
<dbReference type="Pfam" id="PF13435">
    <property type="entry name" value="Cytochrome_C554"/>
    <property type="match status" value="1"/>
</dbReference>
<evidence type="ECO:0000313" key="5">
    <source>
        <dbReference type="Proteomes" id="UP000319142"/>
    </source>
</evidence>
<dbReference type="SUPFAM" id="SSF48695">
    <property type="entry name" value="Multiheme cytochromes"/>
    <property type="match status" value="1"/>
</dbReference>
<keyword evidence="1" id="KW-0732">Signal</keyword>
<dbReference type="InterPro" id="IPR010177">
    <property type="entry name" value="Paired_CXXCH_1"/>
</dbReference>
<organism evidence="4 5">
    <name type="scientific">Marinobacter vinifirmus</name>
    <dbReference type="NCBI Taxonomy" id="355591"/>
    <lineage>
        <taxon>Bacteria</taxon>
        <taxon>Pseudomonadati</taxon>
        <taxon>Pseudomonadota</taxon>
        <taxon>Gammaproteobacteria</taxon>
        <taxon>Pseudomonadales</taxon>
        <taxon>Marinobacteraceae</taxon>
        <taxon>Marinobacter</taxon>
    </lineage>
</organism>
<evidence type="ECO:0000259" key="3">
    <source>
        <dbReference type="Pfam" id="PF13435"/>
    </source>
</evidence>
<sequence length="745" mass="83764">MSSRSNQAIVRPPDVEMDQVLQDSHLQRQFPGNGRASFTIWSNIKNQATELNEMINYFLRKVNIFFIMVACSPVVFAEGADCSGCHEVETEQWSRSQHAVAMAPANPSTVMGNFNNGVFRDGQVEASFERTKDGYVIRTKEAGEARTWPVKYTFGVYPLQQYLLDAGNGRLQAFNIAWDTRPASAGGQRWFRLDEPGANHPGDAMHWTGVYQNWNNQCADCHSSGLVRNYDPKTDGYDTRWTEVSVGCSACHENAQEHAKAANRGQRLASGIELAAMGAWLVGEGKRPPRHTGPESSAYQVESCGRCHSLRTSLTDQGRGAVHDQFSLTRLEQPLYYSDGRVREEVFVLGSFQQSKMHQAGVVCTDCHNPHTGKLKVQGNAVCTQCHNAGDYDSSKHHHHPRNTAGAQCVSCHMPEATFMRIDDRREHSFMVPRPDVSTESDSPDVCLACHMEQDRIWSMQTVKNWYPDLYESDTWHHVQQRNLSEVLAYLADEGEPSIRRATLLEQHGDALVARHMSVVARLAQSDHAVIRESAYRVLRHGEAGEVRNLAEQGLADDALAVRLAAFESMVWTGSLPDSERWAGVKREYEYYVDMQSDLPAGSVLKARYLMAGDYVYKAEQQLNRALGKDPGYVPATILLTDILRAGDRNLEAVRAIDQTLEHSLDEPQLIHLRGLIRIRLQNYPAALADLERAHQLVPGQWLFGYRYAVALFQLDQKDKARQVTQALLQQYPDNAQLRALMNHL</sequence>
<comment type="caution">
    <text evidence="4">The sequence shown here is derived from an EMBL/GenBank/DDBJ whole genome shotgun (WGS) entry which is preliminary data.</text>
</comment>